<keyword evidence="2" id="KW-1133">Transmembrane helix</keyword>
<keyword evidence="2" id="KW-0812">Transmembrane</keyword>
<dbReference type="AlphaFoldDB" id="A0A1G9HBP3"/>
<keyword evidence="2" id="KW-0472">Membrane</keyword>
<reference evidence="3 4" key="1">
    <citation type="submission" date="2016-10" db="EMBL/GenBank/DDBJ databases">
        <authorList>
            <person name="de Groot N.N."/>
        </authorList>
    </citation>
    <scope>NUCLEOTIDE SEQUENCE [LARGE SCALE GENOMIC DNA]</scope>
    <source>
        <strain evidence="3 4">CGMCC 1.5382</strain>
    </source>
</reference>
<dbReference type="Proteomes" id="UP000198701">
    <property type="component" value="Unassembled WGS sequence"/>
</dbReference>
<organism evidence="3 4">
    <name type="scientific">Cryobacterium psychrotolerans</name>
    <dbReference type="NCBI Taxonomy" id="386301"/>
    <lineage>
        <taxon>Bacteria</taxon>
        <taxon>Bacillati</taxon>
        <taxon>Actinomycetota</taxon>
        <taxon>Actinomycetes</taxon>
        <taxon>Micrococcales</taxon>
        <taxon>Microbacteriaceae</taxon>
        <taxon>Cryobacterium</taxon>
    </lineage>
</organism>
<dbReference type="RefSeq" id="WP_134575032.1">
    <property type="nucleotide sequence ID" value="NZ_FNFU01000029.1"/>
</dbReference>
<gene>
    <name evidence="3" type="ORF">SAMN05216282_1296</name>
</gene>
<feature type="transmembrane region" description="Helical" evidence="2">
    <location>
        <begin position="30"/>
        <end position="52"/>
    </location>
</feature>
<evidence type="ECO:0000313" key="3">
    <source>
        <dbReference type="EMBL" id="SDL10255.1"/>
    </source>
</evidence>
<feature type="compositionally biased region" description="Basic and acidic residues" evidence="1">
    <location>
        <begin position="10"/>
        <end position="20"/>
    </location>
</feature>
<evidence type="ECO:0000256" key="1">
    <source>
        <dbReference type="SAM" id="MobiDB-lite"/>
    </source>
</evidence>
<evidence type="ECO:0000256" key="2">
    <source>
        <dbReference type="SAM" id="Phobius"/>
    </source>
</evidence>
<evidence type="ECO:0000313" key="4">
    <source>
        <dbReference type="Proteomes" id="UP000198701"/>
    </source>
</evidence>
<dbReference type="STRING" id="386301.SAMN05216282_1296"/>
<protein>
    <submittedName>
        <fullName evidence="3">Uncharacterized protein</fullName>
    </submittedName>
</protein>
<dbReference type="EMBL" id="FNFU01000029">
    <property type="protein sequence ID" value="SDL10255.1"/>
    <property type="molecule type" value="Genomic_DNA"/>
</dbReference>
<feature type="region of interest" description="Disordered" evidence="1">
    <location>
        <begin position="1"/>
        <end position="20"/>
    </location>
</feature>
<proteinExistence type="predicted"/>
<sequence>MKLIPSPAERANRDPSKDTQQRLDPLGALAAWPLAPIMAAISVGNAIIATILQADQIQSQPLAALALLAMVGAGAALVVGALPARAPFEPGMHLLVLGLALSASVFEQASKWGHNSRLQDDFGQLGIGLLLLALAPYRPWRQIALSGAAASVVVGALALAQSQYLSIIVPPGVYAVVAMTVVLAPATAGAAYSRRIVRSILVWQTDARRADVVRAAETRGQVAQSVVDEQIAALRAGVIPLLTAVLERGAISPRDIERAGVFAADVRRALVEQVDSTWLDGVVERERATLTERGLAPLLVVSDADRRATAFGPDQRAATAALIGALCELRGFDPGSLVVQVTGSERRGLGRLPYRAIPARYKELHNPRPRAPHVDTVTVQAGVDLPTRRLRKALRPYLGVLRAVFVRVRVKVRHPLVTITFDDERVNTDPDVAEIGQPQ</sequence>
<dbReference type="OrthoDB" id="5124052at2"/>
<name>A0A1G9HBP3_9MICO</name>
<feature type="transmembrane region" description="Helical" evidence="2">
    <location>
        <begin position="172"/>
        <end position="192"/>
    </location>
</feature>
<accession>A0A1G9HBP3</accession>
<feature type="transmembrane region" description="Helical" evidence="2">
    <location>
        <begin position="64"/>
        <end position="84"/>
    </location>
</feature>
<feature type="transmembrane region" description="Helical" evidence="2">
    <location>
        <begin position="143"/>
        <end position="160"/>
    </location>
</feature>
<keyword evidence="4" id="KW-1185">Reference proteome</keyword>